<protein>
    <submittedName>
        <fullName evidence="1">Uncharacterized protein</fullName>
    </submittedName>
</protein>
<evidence type="ECO:0000313" key="1">
    <source>
        <dbReference type="EMBL" id="DAD94800.1"/>
    </source>
</evidence>
<dbReference type="EMBL" id="BK015181">
    <property type="protein sequence ID" value="DAD94800.1"/>
    <property type="molecule type" value="Genomic_DNA"/>
</dbReference>
<sequence>MKDTILNMLENEPLVKKAFLLLLEETPEDKQDDNERYYFKYVRK</sequence>
<accession>A0A8S5NKQ1</accession>
<proteinExistence type="predicted"/>
<reference evidence="1" key="1">
    <citation type="journal article" date="2021" name="Proc. Natl. Acad. Sci. U.S.A.">
        <title>A Catalog of Tens of Thousands of Viruses from Human Metagenomes Reveals Hidden Associations with Chronic Diseases.</title>
        <authorList>
            <person name="Tisza M.J."/>
            <person name="Buck C.B."/>
        </authorList>
    </citation>
    <scope>NUCLEOTIDE SEQUENCE</scope>
    <source>
        <strain evidence="1">CtK0l2</strain>
    </source>
</reference>
<name>A0A8S5NKQ1_9CAUD</name>
<organism evidence="1">
    <name type="scientific">Siphoviridae sp. ctK0l2</name>
    <dbReference type="NCBI Taxonomy" id="2826243"/>
    <lineage>
        <taxon>Viruses</taxon>
        <taxon>Duplodnaviria</taxon>
        <taxon>Heunggongvirae</taxon>
        <taxon>Uroviricota</taxon>
        <taxon>Caudoviricetes</taxon>
    </lineage>
</organism>